<reference evidence="16 17" key="1">
    <citation type="submission" date="2015-03" db="EMBL/GenBank/DDBJ databases">
        <authorList>
            <person name="Krishnan R."/>
            <person name="Midha S."/>
            <person name="Patil P.B."/>
            <person name="Rameshkumar N."/>
        </authorList>
    </citation>
    <scope>NUCLEOTIDE SEQUENCE [LARGE SCALE GENOMIC DNA]</scope>
    <source>
        <strain evidence="16 17">L1E11</strain>
    </source>
</reference>
<dbReference type="NCBIfam" id="TIGR01391">
    <property type="entry name" value="dnaG"/>
    <property type="match status" value="1"/>
</dbReference>
<evidence type="ECO:0000256" key="12">
    <source>
        <dbReference type="HAMAP-Rule" id="MF_00974"/>
    </source>
</evidence>
<dbReference type="EC" id="2.7.7.101" evidence="12"/>
<dbReference type="Gene3D" id="1.20.50.20">
    <property type="entry name" value="DnaG, RNA polymerase domain, helical bundle"/>
    <property type="match status" value="1"/>
</dbReference>
<comment type="similarity">
    <text evidence="12">Belongs to the DnaG primase family.</text>
</comment>
<dbReference type="Pfam" id="PF08278">
    <property type="entry name" value="DnaG_DnaB_bind"/>
    <property type="match status" value="1"/>
</dbReference>
<feature type="compositionally biased region" description="Basic and acidic residues" evidence="14">
    <location>
        <begin position="506"/>
        <end position="517"/>
    </location>
</feature>
<dbReference type="InterPro" id="IPR030846">
    <property type="entry name" value="DnaG_bac"/>
</dbReference>
<evidence type="ECO:0000256" key="10">
    <source>
        <dbReference type="ARBA" id="ARBA00023125"/>
    </source>
</evidence>
<comment type="catalytic activity">
    <reaction evidence="12">
        <text>ssDNA + n NTP = ssDNA/pppN(pN)n-1 hybrid + (n-1) diphosphate.</text>
        <dbReference type="EC" id="2.7.7.101"/>
    </reaction>
</comment>
<dbReference type="RefSeq" id="WP_110188752.1">
    <property type="nucleotide sequence ID" value="NZ_CP177354.1"/>
</dbReference>
<dbReference type="InterPro" id="IPR006295">
    <property type="entry name" value="DNA_primase_DnaG"/>
</dbReference>
<organism evidence="16 17">
    <name type="scientific">Pokkaliibacter plantistimulans</name>
    <dbReference type="NCBI Taxonomy" id="1635171"/>
    <lineage>
        <taxon>Bacteria</taxon>
        <taxon>Pseudomonadati</taxon>
        <taxon>Pseudomonadota</taxon>
        <taxon>Gammaproteobacteria</taxon>
        <taxon>Oceanospirillales</taxon>
        <taxon>Balneatrichaceae</taxon>
        <taxon>Pokkaliibacter</taxon>
    </lineage>
</organism>
<dbReference type="InterPro" id="IPR002694">
    <property type="entry name" value="Znf_CHC2"/>
</dbReference>
<dbReference type="InterPro" id="IPR034151">
    <property type="entry name" value="TOPRIM_DnaG_bac"/>
</dbReference>
<evidence type="ECO:0000256" key="13">
    <source>
        <dbReference type="SAM" id="Coils"/>
    </source>
</evidence>
<dbReference type="InterPro" id="IPR013264">
    <property type="entry name" value="DNAG_N"/>
</dbReference>
<feature type="domain" description="Toprim" evidence="15">
    <location>
        <begin position="259"/>
        <end position="341"/>
    </location>
</feature>
<comment type="domain">
    <text evidence="12">Contains an N-terminal zinc-binding domain, a central core domain that contains the primase activity, and a C-terminal DnaB-binding domain.</text>
</comment>
<evidence type="ECO:0000256" key="11">
    <source>
        <dbReference type="ARBA" id="ARBA00023163"/>
    </source>
</evidence>
<dbReference type="Gene3D" id="3.90.980.10">
    <property type="entry name" value="DNA primase, catalytic core, N-terminal domain"/>
    <property type="match status" value="1"/>
</dbReference>
<keyword evidence="17" id="KW-1185">Reference proteome</keyword>
<keyword evidence="8 12" id="KW-0862">Zinc</keyword>
<dbReference type="InterPro" id="IPR050219">
    <property type="entry name" value="DnaG_primase"/>
</dbReference>
<dbReference type="Gene3D" id="3.40.1360.10">
    <property type="match status" value="1"/>
</dbReference>
<evidence type="ECO:0000256" key="4">
    <source>
        <dbReference type="ARBA" id="ARBA00022695"/>
    </source>
</evidence>
<dbReference type="InterPro" id="IPR036977">
    <property type="entry name" value="DNA_primase_Znf_CHC2"/>
</dbReference>
<dbReference type="HAMAP" id="MF_00974">
    <property type="entry name" value="DNA_primase_DnaG"/>
    <property type="match status" value="1"/>
</dbReference>
<dbReference type="SUPFAM" id="SSF117023">
    <property type="entry name" value="DNA primase DnaG, C-terminal domain"/>
    <property type="match status" value="1"/>
</dbReference>
<keyword evidence="3 12" id="KW-0808">Transferase</keyword>
<dbReference type="PANTHER" id="PTHR30313">
    <property type="entry name" value="DNA PRIMASE"/>
    <property type="match status" value="1"/>
</dbReference>
<comment type="subunit">
    <text evidence="12">Monomer. Interacts with DnaB.</text>
</comment>
<dbReference type="Pfam" id="PF13155">
    <property type="entry name" value="Toprim_2"/>
    <property type="match status" value="1"/>
</dbReference>
<evidence type="ECO:0000313" key="16">
    <source>
        <dbReference type="EMBL" id="PXF29955.1"/>
    </source>
</evidence>
<comment type="function">
    <text evidence="12">RNA polymerase that catalyzes the synthesis of short RNA molecules used as primers for DNA polymerase during DNA replication.</text>
</comment>
<dbReference type="PANTHER" id="PTHR30313:SF2">
    <property type="entry name" value="DNA PRIMASE"/>
    <property type="match status" value="1"/>
</dbReference>
<dbReference type="InterPro" id="IPR037068">
    <property type="entry name" value="DNA_primase_core_N_sf"/>
</dbReference>
<dbReference type="Pfam" id="PF01807">
    <property type="entry name" value="Zn_ribbon_DnaG"/>
    <property type="match status" value="1"/>
</dbReference>
<feature type="zinc finger region" description="CHC2-type" evidence="12">
    <location>
        <begin position="40"/>
        <end position="64"/>
    </location>
</feature>
<feature type="coiled-coil region" evidence="13">
    <location>
        <begin position="621"/>
        <end position="659"/>
    </location>
</feature>
<dbReference type="PROSITE" id="PS50880">
    <property type="entry name" value="TOPRIM"/>
    <property type="match status" value="1"/>
</dbReference>
<evidence type="ECO:0000256" key="1">
    <source>
        <dbReference type="ARBA" id="ARBA00022478"/>
    </source>
</evidence>
<evidence type="ECO:0000313" key="17">
    <source>
        <dbReference type="Proteomes" id="UP000248090"/>
    </source>
</evidence>
<dbReference type="InterPro" id="IPR016136">
    <property type="entry name" value="DNA_helicase_N/primase_C"/>
</dbReference>
<dbReference type="SMART" id="SM00493">
    <property type="entry name" value="TOPRIM"/>
    <property type="match status" value="1"/>
</dbReference>
<evidence type="ECO:0000256" key="8">
    <source>
        <dbReference type="ARBA" id="ARBA00022833"/>
    </source>
</evidence>
<sequence>MAGKIPQRFIDDLLSRTDIVDVIDERVPLKKTGKNYSACCPFHQEKSPSFSVSPDKQFYYCFGCGASGNALGFIMEYDRVEFRGAVETLAQRAGLEIPTEAQDNDSKEDKQTPILAILEEVAEWYSLQLKEHLQRDKAISYLRKRGLTGQTAKAFGIGFAPPGWDNVLSRFGTTAARRQALIDAGLLIDKPEEGRCYDRFRDRIMFPIRNSKGKIIGFGGRVLTNEKPKYLNSPETPVFHKNQELYGLYEARKYCKRLERFVIVEGYMDVVMLGQHGLHEAVATLGTATSDTHLRTLFRRVEEIVFCFDGDEAGRKAAERALMTVLPLMEDGRQARFLFLPDGEDPDSLIQQEGLEAFQRRLNRAQSFSDFLFDHLQGGEVPDTAEAKAMLSKRALPLIAQIKEGILKQLLMDNLAHLTGMDSQRLQQWLEHDQPAPIKDINAYQEPAWDEAHPAEYADYAPIGMPAADDNEFGYPPYYTEDEEAFSSPMPLTGKKEWKKKGGKKQKGEWKKSAAKHEKEEPIGKVVRMTPCRAAVLTLIRSPEALADLDIDLNYLHSFADSEIHFLLELITYLRHQPEAGFADLAAHFDFANNPSCRFLNQLSEISYQADADDGQRYLRSNLIRLQIDAIQQQYESLQEKLLKQIRFTEEEKQQYRDLQPKRLELQQLLKGQ</sequence>
<evidence type="ECO:0000256" key="7">
    <source>
        <dbReference type="ARBA" id="ARBA00022771"/>
    </source>
</evidence>
<keyword evidence="5 12" id="KW-0235">DNA replication</keyword>
<dbReference type="Proteomes" id="UP000248090">
    <property type="component" value="Unassembled WGS sequence"/>
</dbReference>
<dbReference type="SUPFAM" id="SSF56731">
    <property type="entry name" value="DNA primase core"/>
    <property type="match status" value="1"/>
</dbReference>
<gene>
    <name evidence="12" type="primary">dnaG</name>
    <name evidence="16" type="ORF">WH50_18120</name>
</gene>
<dbReference type="SMART" id="SM00766">
    <property type="entry name" value="DnaG_DnaB_bind"/>
    <property type="match status" value="1"/>
</dbReference>
<dbReference type="InterPro" id="IPR019475">
    <property type="entry name" value="DNA_primase_DnaB-bd"/>
</dbReference>
<keyword evidence="1 12" id="KW-0240">DNA-directed RNA polymerase</keyword>
<dbReference type="Pfam" id="PF10410">
    <property type="entry name" value="DnaB_bind"/>
    <property type="match status" value="1"/>
</dbReference>
<dbReference type="InterPro" id="IPR006171">
    <property type="entry name" value="TOPRIM_dom"/>
</dbReference>
<dbReference type="SUPFAM" id="SSF57783">
    <property type="entry name" value="Zinc beta-ribbon"/>
    <property type="match status" value="1"/>
</dbReference>
<keyword evidence="7 12" id="KW-0863">Zinc-finger</keyword>
<keyword evidence="4 12" id="KW-0548">Nucleotidyltransferase</keyword>
<evidence type="ECO:0000256" key="9">
    <source>
        <dbReference type="ARBA" id="ARBA00022842"/>
    </source>
</evidence>
<evidence type="ECO:0000256" key="3">
    <source>
        <dbReference type="ARBA" id="ARBA00022679"/>
    </source>
</evidence>
<name>A0ABX5LZ46_9GAMM</name>
<proteinExistence type="inferred from homology"/>
<keyword evidence="10 12" id="KW-0238">DNA-binding</keyword>
<comment type="caution">
    <text evidence="16">The sequence shown here is derived from an EMBL/GenBank/DDBJ whole genome shotgun (WGS) entry which is preliminary data.</text>
</comment>
<accession>A0ABX5LZ46</accession>
<evidence type="ECO:0000256" key="14">
    <source>
        <dbReference type="SAM" id="MobiDB-lite"/>
    </source>
</evidence>
<keyword evidence="6 12" id="KW-0479">Metal-binding</keyword>
<dbReference type="Gene3D" id="3.90.580.10">
    <property type="entry name" value="Zinc finger, CHC2-type domain"/>
    <property type="match status" value="1"/>
</dbReference>
<feature type="region of interest" description="Disordered" evidence="14">
    <location>
        <begin position="490"/>
        <end position="517"/>
    </location>
</feature>
<dbReference type="EMBL" id="LAPT01000092">
    <property type="protein sequence ID" value="PXF29955.1"/>
    <property type="molecule type" value="Genomic_DNA"/>
</dbReference>
<evidence type="ECO:0000259" key="15">
    <source>
        <dbReference type="PROSITE" id="PS50880"/>
    </source>
</evidence>
<protein>
    <recommendedName>
        <fullName evidence="12">DNA primase</fullName>
        <ecNumber evidence="12">2.7.7.101</ecNumber>
    </recommendedName>
</protein>
<keyword evidence="11 12" id="KW-0804">Transcription</keyword>
<evidence type="ECO:0000256" key="2">
    <source>
        <dbReference type="ARBA" id="ARBA00022515"/>
    </source>
</evidence>
<dbReference type="InterPro" id="IPR013173">
    <property type="entry name" value="DNA_primase_DnaG_DnaB-bd_dom"/>
</dbReference>
<dbReference type="SMART" id="SM00400">
    <property type="entry name" value="ZnF_CHCC"/>
    <property type="match status" value="1"/>
</dbReference>
<comment type="cofactor">
    <cofactor evidence="12">
        <name>Zn(2+)</name>
        <dbReference type="ChEBI" id="CHEBI:29105"/>
    </cofactor>
    <text evidence="12">Binds 1 zinc ion per monomer.</text>
</comment>
<keyword evidence="9" id="KW-0460">Magnesium</keyword>
<keyword evidence="2 12" id="KW-0639">Primosome</keyword>
<dbReference type="CDD" id="cd03364">
    <property type="entry name" value="TOPRIM_DnaG_primases"/>
    <property type="match status" value="1"/>
</dbReference>
<keyword evidence="13" id="KW-0175">Coiled coil</keyword>
<dbReference type="Gene3D" id="1.10.860.10">
    <property type="entry name" value="DNAb Helicase, Chain A"/>
    <property type="match status" value="1"/>
</dbReference>
<evidence type="ECO:0000256" key="5">
    <source>
        <dbReference type="ARBA" id="ARBA00022705"/>
    </source>
</evidence>
<dbReference type="Pfam" id="PF08275">
    <property type="entry name" value="DNAG_N"/>
    <property type="match status" value="1"/>
</dbReference>
<evidence type="ECO:0000256" key="6">
    <source>
        <dbReference type="ARBA" id="ARBA00022723"/>
    </source>
</evidence>